<keyword evidence="2" id="KW-1185">Reference proteome</keyword>
<accession>A0A4R1NC19</accession>
<dbReference type="Proteomes" id="UP000294555">
    <property type="component" value="Unassembled WGS sequence"/>
</dbReference>
<comment type="caution">
    <text evidence="1">The sequence shown here is derived from an EMBL/GenBank/DDBJ whole genome shotgun (WGS) entry which is preliminary data.</text>
</comment>
<dbReference type="OrthoDB" id="7365244at2"/>
<dbReference type="RefSeq" id="WP_132923148.1">
    <property type="nucleotide sequence ID" value="NZ_SJOI01000001.1"/>
</dbReference>
<evidence type="ECO:0000313" key="1">
    <source>
        <dbReference type="EMBL" id="TCL04357.1"/>
    </source>
</evidence>
<dbReference type="EMBL" id="SJOI01000001">
    <property type="protein sequence ID" value="TCL04357.1"/>
    <property type="molecule type" value="Genomic_DNA"/>
</dbReference>
<evidence type="ECO:0008006" key="3">
    <source>
        <dbReference type="Google" id="ProtNLM"/>
    </source>
</evidence>
<reference evidence="1 2" key="1">
    <citation type="submission" date="2019-02" db="EMBL/GenBank/DDBJ databases">
        <title>Investigation of anaerobic lignin degradation for improved lignocellulosic biofuels.</title>
        <authorList>
            <person name="Deangelis K."/>
        </authorList>
    </citation>
    <scope>NUCLEOTIDE SEQUENCE [LARGE SCALE GENOMIC DNA]</scope>
    <source>
        <strain evidence="1 2">159R</strain>
    </source>
</reference>
<gene>
    <name evidence="1" type="ORF">EZJ58_2471</name>
</gene>
<sequence>MFHYKDCGLSIVWLINGYAQEKMNKGFAYRIEDKSGLHRLIAKALINRRGSLTGREMYFIRSEMNLLTRELGEKMGVGASIVSQWEQSCHPLPRGADIALRTIYVGLLLEESERELHVHLLSESGQDRFIEQLIFRFIDRQWQRYVPLPGSPAEIEPI</sequence>
<organism evidence="1 2">
    <name type="scientific">Sodalis ligni</name>
    <dbReference type="NCBI Taxonomy" id="2697027"/>
    <lineage>
        <taxon>Bacteria</taxon>
        <taxon>Pseudomonadati</taxon>
        <taxon>Pseudomonadota</taxon>
        <taxon>Gammaproteobacteria</taxon>
        <taxon>Enterobacterales</taxon>
        <taxon>Bruguierivoracaceae</taxon>
        <taxon>Sodalis</taxon>
    </lineage>
</organism>
<name>A0A4R1NC19_9GAMM</name>
<evidence type="ECO:0000313" key="2">
    <source>
        <dbReference type="Proteomes" id="UP000294555"/>
    </source>
</evidence>
<protein>
    <recommendedName>
        <fullName evidence="3">DNA-binding transcriptional regulator YiaG</fullName>
    </recommendedName>
</protein>
<dbReference type="AlphaFoldDB" id="A0A4R1NC19"/>
<proteinExistence type="predicted"/>